<dbReference type="OrthoDB" id="9808190at2"/>
<dbReference type="EMBL" id="CP019124">
    <property type="protein sequence ID" value="APX89284.1"/>
    <property type="molecule type" value="Genomic_DNA"/>
</dbReference>
<dbReference type="Proteomes" id="UP000187266">
    <property type="component" value="Chromosome"/>
</dbReference>
<dbReference type="InterPro" id="IPR019253">
    <property type="entry name" value="DUF2244_TM"/>
</dbReference>
<gene>
    <name evidence="1" type="ORF">BV394_05770</name>
</gene>
<evidence type="ECO:0000313" key="2">
    <source>
        <dbReference type="Proteomes" id="UP000187266"/>
    </source>
</evidence>
<dbReference type="STRING" id="1267768.BV394_05770"/>
<proteinExistence type="predicted"/>
<dbReference type="AlphaFoldDB" id="A0A1U7DH05"/>
<dbReference type="Pfam" id="PF10003">
    <property type="entry name" value="DUF2244"/>
    <property type="match status" value="1"/>
</dbReference>
<accession>A0A1U7DH05</accession>
<evidence type="ECO:0000313" key="1">
    <source>
        <dbReference type="EMBL" id="APX89284.1"/>
    </source>
</evidence>
<dbReference type="RefSeq" id="WP_076979307.1">
    <property type="nucleotide sequence ID" value="NZ_CP019124.1"/>
</dbReference>
<keyword evidence="2" id="KW-1185">Reference proteome</keyword>
<accession>A0A2M9DE98</accession>
<protein>
    <submittedName>
        <fullName evidence="1">Uncharacterized protein</fullName>
    </submittedName>
</protein>
<name>A0A1U7DH05_9RHOB</name>
<reference evidence="1 2" key="1">
    <citation type="submission" date="2017-01" db="EMBL/GenBank/DDBJ databases">
        <title>Genomic analysis of Xuhuaishuia manganoxidans DY6-4.</title>
        <authorList>
            <person name="Wang X."/>
        </authorList>
    </citation>
    <scope>NUCLEOTIDE SEQUENCE [LARGE SCALE GENOMIC DNA]</scope>
    <source>
        <strain evidence="1 2">DY6-4</strain>
    </source>
</reference>
<organism evidence="1 2">
    <name type="scientific">Brevirhabdus pacifica</name>
    <dbReference type="NCBI Taxonomy" id="1267768"/>
    <lineage>
        <taxon>Bacteria</taxon>
        <taxon>Pseudomonadati</taxon>
        <taxon>Pseudomonadota</taxon>
        <taxon>Alphaproteobacteria</taxon>
        <taxon>Rhodobacterales</taxon>
        <taxon>Paracoccaceae</taxon>
        <taxon>Brevirhabdus</taxon>
    </lineage>
</organism>
<sequence length="186" mass="20703">MPVERDIDRTGAPGKTGALSRSAGDGGPDAPLYQVRLRPHRSLSRRGFATFIVITCLLLTLPLMALLGSAALWVLLPFLWIAVAGVWFAIHRSWDDGRLTEVLTLWPDRIRLHRENPRGAPQEWEANPYWTRLELHAEGGPVENYITLNGGGRCVELGAFLSPEERLDLHGELARILAGLDINARR</sequence>